<dbReference type="InterPro" id="IPR008183">
    <property type="entry name" value="Aldose_1/G6P_1-epimerase"/>
</dbReference>
<dbReference type="Gene3D" id="2.70.98.10">
    <property type="match status" value="1"/>
</dbReference>
<dbReference type="SUPFAM" id="SSF74650">
    <property type="entry name" value="Galactose mutarotase-like"/>
    <property type="match status" value="1"/>
</dbReference>
<comment type="caution">
    <text evidence="1">The sequence shown here is derived from an EMBL/GenBank/DDBJ whole genome shotgun (WGS) entry which is preliminary data.</text>
</comment>
<evidence type="ECO:0000313" key="1">
    <source>
        <dbReference type="EMBL" id="TNM65716.1"/>
    </source>
</evidence>
<organism evidence="1 2">
    <name type="scientific">Aliirhizobium smilacinae</name>
    <dbReference type="NCBI Taxonomy" id="1395944"/>
    <lineage>
        <taxon>Bacteria</taxon>
        <taxon>Pseudomonadati</taxon>
        <taxon>Pseudomonadota</taxon>
        <taxon>Alphaproteobacteria</taxon>
        <taxon>Hyphomicrobiales</taxon>
        <taxon>Rhizobiaceae</taxon>
        <taxon>Aliirhizobium</taxon>
    </lineage>
</organism>
<dbReference type="Proteomes" id="UP000311605">
    <property type="component" value="Unassembled WGS sequence"/>
</dbReference>
<dbReference type="InterPro" id="IPR011013">
    <property type="entry name" value="Gal_mutarotase_sf_dom"/>
</dbReference>
<dbReference type="PANTHER" id="PTHR11122">
    <property type="entry name" value="APOSPORY-ASSOCIATED PROTEIN C-RELATED"/>
    <property type="match status" value="1"/>
</dbReference>
<gene>
    <name evidence="1" type="ORF">FHP24_05590</name>
</gene>
<dbReference type="PANTHER" id="PTHR11122:SF13">
    <property type="entry name" value="GLUCOSE-6-PHOSPHATE 1-EPIMERASE"/>
    <property type="match status" value="1"/>
</dbReference>
<dbReference type="GO" id="GO:0016853">
    <property type="term" value="F:isomerase activity"/>
    <property type="evidence" value="ECO:0007669"/>
    <property type="project" value="InterPro"/>
</dbReference>
<dbReference type="GO" id="GO:0005975">
    <property type="term" value="P:carbohydrate metabolic process"/>
    <property type="evidence" value="ECO:0007669"/>
    <property type="project" value="InterPro"/>
</dbReference>
<name>A0A5C4XQ42_9HYPH</name>
<dbReference type="InterPro" id="IPR037481">
    <property type="entry name" value="LacX"/>
</dbReference>
<dbReference type="AlphaFoldDB" id="A0A5C4XQ42"/>
<accession>A0A5C4XQ42</accession>
<dbReference type="GO" id="GO:0030246">
    <property type="term" value="F:carbohydrate binding"/>
    <property type="evidence" value="ECO:0007669"/>
    <property type="project" value="InterPro"/>
</dbReference>
<dbReference type="Pfam" id="PF01263">
    <property type="entry name" value="Aldose_epim"/>
    <property type="match status" value="1"/>
</dbReference>
<dbReference type="CDD" id="cd09024">
    <property type="entry name" value="Aldose_epim_lacX"/>
    <property type="match status" value="1"/>
</dbReference>
<dbReference type="RefSeq" id="WP_139674002.1">
    <property type="nucleotide sequence ID" value="NZ_VDMN01000001.1"/>
</dbReference>
<keyword evidence="2" id="KW-1185">Reference proteome</keyword>
<dbReference type="OrthoDB" id="9795355at2"/>
<dbReference type="EMBL" id="VDMN01000001">
    <property type="protein sequence ID" value="TNM65716.1"/>
    <property type="molecule type" value="Genomic_DNA"/>
</dbReference>
<dbReference type="InterPro" id="IPR014718">
    <property type="entry name" value="GH-type_carb-bd"/>
</dbReference>
<proteinExistence type="predicted"/>
<protein>
    <submittedName>
        <fullName evidence="1">Aldose 1-epimerase family protein</fullName>
    </submittedName>
</protein>
<evidence type="ECO:0000313" key="2">
    <source>
        <dbReference type="Proteomes" id="UP000311605"/>
    </source>
</evidence>
<sequence length="289" mass="31148">MPDIVRITSDELVVEVSSLGAEMQSLQTTDGRDWLWNGDAAFWTGRSPILFPIVGKAPDNHIAVDGASYEMGQHGFARRAEWVLADASTTACRFELESTDATRKIYPFDFLLSLTHSLDGGKLVVTAEVENPDSCPMPFGLGFHPAFLWPLPGAEGKPHTIALDNGAEPLLTRLEDGLVTRDKLPSPFSKGELTLAHELFEADAMIFAEGAGEGLTYAAEGGPSLKFAFDNLPTLALWQKLGAPFLCVEPWHGTAAEAGGSAEMAKRPYTKILPAGEKARFAFSVEVIG</sequence>
<reference evidence="1 2" key="1">
    <citation type="submission" date="2019-06" db="EMBL/GenBank/DDBJ databases">
        <title>The draft genome of Rhizobium smilacinae PTYR-5.</title>
        <authorList>
            <person name="Liu L."/>
            <person name="Li L."/>
            <person name="Zhang X."/>
        </authorList>
    </citation>
    <scope>NUCLEOTIDE SEQUENCE [LARGE SCALE GENOMIC DNA]</scope>
    <source>
        <strain evidence="1 2">PTYR-5</strain>
    </source>
</reference>